<dbReference type="Proteomes" id="UP001054945">
    <property type="component" value="Unassembled WGS sequence"/>
</dbReference>
<proteinExistence type="predicted"/>
<accession>A0AAV4MWK5</accession>
<evidence type="ECO:0000313" key="2">
    <source>
        <dbReference type="Proteomes" id="UP001054945"/>
    </source>
</evidence>
<sequence>MELSNTKDTLASTQRNYDDILDKKSRADLLNKKLQEDLEKYSRVDEERKKSKKCLKPHRVKTVIFERPETIAGSYRQSSKRIKNVAFSIGNERRGS</sequence>
<name>A0AAV4MWK5_CAEEX</name>
<protein>
    <submittedName>
        <fullName evidence="1">Uncharacterized protein</fullName>
    </submittedName>
</protein>
<gene>
    <name evidence="1" type="ORF">CEXT_502111</name>
</gene>
<dbReference type="EMBL" id="BPLR01002650">
    <property type="protein sequence ID" value="GIX76128.1"/>
    <property type="molecule type" value="Genomic_DNA"/>
</dbReference>
<evidence type="ECO:0000313" key="1">
    <source>
        <dbReference type="EMBL" id="GIX76128.1"/>
    </source>
</evidence>
<organism evidence="1 2">
    <name type="scientific">Caerostris extrusa</name>
    <name type="common">Bark spider</name>
    <name type="synonym">Caerostris bankana</name>
    <dbReference type="NCBI Taxonomy" id="172846"/>
    <lineage>
        <taxon>Eukaryota</taxon>
        <taxon>Metazoa</taxon>
        <taxon>Ecdysozoa</taxon>
        <taxon>Arthropoda</taxon>
        <taxon>Chelicerata</taxon>
        <taxon>Arachnida</taxon>
        <taxon>Araneae</taxon>
        <taxon>Araneomorphae</taxon>
        <taxon>Entelegynae</taxon>
        <taxon>Araneoidea</taxon>
        <taxon>Araneidae</taxon>
        <taxon>Caerostris</taxon>
    </lineage>
</organism>
<keyword evidence="2" id="KW-1185">Reference proteome</keyword>
<comment type="caution">
    <text evidence="1">The sequence shown here is derived from an EMBL/GenBank/DDBJ whole genome shotgun (WGS) entry which is preliminary data.</text>
</comment>
<reference evidence="1 2" key="1">
    <citation type="submission" date="2021-06" db="EMBL/GenBank/DDBJ databases">
        <title>Caerostris extrusa draft genome.</title>
        <authorList>
            <person name="Kono N."/>
            <person name="Arakawa K."/>
        </authorList>
    </citation>
    <scope>NUCLEOTIDE SEQUENCE [LARGE SCALE GENOMIC DNA]</scope>
</reference>
<dbReference type="AlphaFoldDB" id="A0AAV4MWK5"/>